<sequence>MRPFPPRAGPPGPAGGLRAAGGFLAMLAAGLAVLLGAPHLVDTFGLVQLTGFSAMAMFALSQGFIWGYGGVMSFGQAAFLGLGGYAYAVAVLNLGDSTVPVLLAMAVPMLFALLLGYFMFYGRISDAYIGVITLTVSVILFQLVNATSGRQYRIGDAELGGFNGIPAIPALNLPGDPGNPLDPEGIWYAAMGSLILVYAALRAILASRFGRVVVAIRENETRAQLIGYDPRLYKLLAFTISAGIAGLAGCLFANWGGFISPTVFGLTMSAQVIIFVLVGGLGTLLGPILGAVLIQWLIIQAGGQRVIDANLGLGLVLVAFVLLVPQGLVPVMRALLGRLAGAVRRPAPQEPAAPGRALAGEAPR</sequence>
<dbReference type="InterPro" id="IPR043428">
    <property type="entry name" value="LivM-like"/>
</dbReference>
<feature type="transmembrane region" description="Helical" evidence="6">
    <location>
        <begin position="235"/>
        <end position="258"/>
    </location>
</feature>
<evidence type="ECO:0000313" key="7">
    <source>
        <dbReference type="EMBL" id="GJD48569.1"/>
    </source>
</evidence>
<feature type="transmembrane region" description="Helical" evidence="6">
    <location>
        <begin position="46"/>
        <end position="65"/>
    </location>
</feature>
<keyword evidence="3 6" id="KW-0812">Transmembrane</keyword>
<evidence type="ECO:0000256" key="1">
    <source>
        <dbReference type="ARBA" id="ARBA00004651"/>
    </source>
</evidence>
<name>A0ABQ4QTL9_9HYPH</name>
<feature type="transmembrane region" description="Helical" evidence="6">
    <location>
        <begin position="21"/>
        <end position="40"/>
    </location>
</feature>
<evidence type="ECO:0000256" key="3">
    <source>
        <dbReference type="ARBA" id="ARBA00022692"/>
    </source>
</evidence>
<gene>
    <name evidence="7" type="ORF">OPKNFCMD_1291</name>
</gene>
<feature type="transmembrane region" description="Helical" evidence="6">
    <location>
        <begin position="186"/>
        <end position="205"/>
    </location>
</feature>
<dbReference type="CDD" id="cd06581">
    <property type="entry name" value="TM_PBP1_LivM_like"/>
    <property type="match status" value="1"/>
</dbReference>
<accession>A0ABQ4QTL9</accession>
<keyword evidence="8" id="KW-1185">Reference proteome</keyword>
<dbReference type="EMBL" id="BPQH01000003">
    <property type="protein sequence ID" value="GJD48569.1"/>
    <property type="molecule type" value="Genomic_DNA"/>
</dbReference>
<protein>
    <recommendedName>
        <fullName evidence="9">Branched-chain amino acid ABC transporter permease</fullName>
    </recommendedName>
</protein>
<evidence type="ECO:0000256" key="6">
    <source>
        <dbReference type="SAM" id="Phobius"/>
    </source>
</evidence>
<evidence type="ECO:0000256" key="2">
    <source>
        <dbReference type="ARBA" id="ARBA00022475"/>
    </source>
</evidence>
<dbReference type="Pfam" id="PF02653">
    <property type="entry name" value="BPD_transp_2"/>
    <property type="match status" value="1"/>
</dbReference>
<dbReference type="InterPro" id="IPR001851">
    <property type="entry name" value="ABC_transp_permease"/>
</dbReference>
<keyword evidence="5 6" id="KW-0472">Membrane</keyword>
<keyword evidence="2" id="KW-1003">Cell membrane</keyword>
<evidence type="ECO:0000313" key="8">
    <source>
        <dbReference type="Proteomes" id="UP001055167"/>
    </source>
</evidence>
<proteinExistence type="predicted"/>
<dbReference type="PANTHER" id="PTHR30482">
    <property type="entry name" value="HIGH-AFFINITY BRANCHED-CHAIN AMINO ACID TRANSPORT SYSTEM PERMEASE"/>
    <property type="match status" value="1"/>
</dbReference>
<comment type="caution">
    <text evidence="7">The sequence shown here is derived from an EMBL/GenBank/DDBJ whole genome shotgun (WGS) entry which is preliminary data.</text>
</comment>
<dbReference type="Proteomes" id="UP001055167">
    <property type="component" value="Unassembled WGS sequence"/>
</dbReference>
<dbReference type="RefSeq" id="WP_128560289.1">
    <property type="nucleotide sequence ID" value="NZ_BPQH01000003.1"/>
</dbReference>
<feature type="transmembrane region" description="Helical" evidence="6">
    <location>
        <begin position="77"/>
        <end position="95"/>
    </location>
</feature>
<evidence type="ECO:0000256" key="5">
    <source>
        <dbReference type="ARBA" id="ARBA00023136"/>
    </source>
</evidence>
<dbReference type="PANTHER" id="PTHR30482:SF17">
    <property type="entry name" value="ABC TRANSPORTER ATP-BINDING PROTEIN"/>
    <property type="match status" value="1"/>
</dbReference>
<feature type="transmembrane region" description="Helical" evidence="6">
    <location>
        <begin position="101"/>
        <end position="120"/>
    </location>
</feature>
<reference evidence="7" key="2">
    <citation type="submission" date="2021-08" db="EMBL/GenBank/DDBJ databases">
        <authorList>
            <person name="Tani A."/>
            <person name="Ola A."/>
            <person name="Ogura Y."/>
            <person name="Katsura K."/>
            <person name="Hayashi T."/>
        </authorList>
    </citation>
    <scope>NUCLEOTIDE SEQUENCE</scope>
    <source>
        <strain evidence="7">KCTC 52305</strain>
    </source>
</reference>
<evidence type="ECO:0000256" key="4">
    <source>
        <dbReference type="ARBA" id="ARBA00022989"/>
    </source>
</evidence>
<keyword evidence="4 6" id="KW-1133">Transmembrane helix</keyword>
<feature type="transmembrane region" description="Helical" evidence="6">
    <location>
        <begin position="311"/>
        <end position="329"/>
    </location>
</feature>
<reference evidence="7" key="1">
    <citation type="journal article" date="2021" name="Front. Microbiol.">
        <title>Comprehensive Comparative Genomics and Phenotyping of Methylobacterium Species.</title>
        <authorList>
            <person name="Alessa O."/>
            <person name="Ogura Y."/>
            <person name="Fujitani Y."/>
            <person name="Takami H."/>
            <person name="Hayashi T."/>
            <person name="Sahin N."/>
            <person name="Tani A."/>
        </authorList>
    </citation>
    <scope>NUCLEOTIDE SEQUENCE</scope>
    <source>
        <strain evidence="7">KCTC 52305</strain>
    </source>
</reference>
<feature type="transmembrane region" description="Helical" evidence="6">
    <location>
        <begin position="270"/>
        <end position="299"/>
    </location>
</feature>
<evidence type="ECO:0008006" key="9">
    <source>
        <dbReference type="Google" id="ProtNLM"/>
    </source>
</evidence>
<organism evidence="7 8">
    <name type="scientific">Methylobacterium crusticola</name>
    <dbReference type="NCBI Taxonomy" id="1697972"/>
    <lineage>
        <taxon>Bacteria</taxon>
        <taxon>Pseudomonadati</taxon>
        <taxon>Pseudomonadota</taxon>
        <taxon>Alphaproteobacteria</taxon>
        <taxon>Hyphomicrobiales</taxon>
        <taxon>Methylobacteriaceae</taxon>
        <taxon>Methylobacterium</taxon>
    </lineage>
</organism>
<comment type="subcellular location">
    <subcellularLocation>
        <location evidence="1">Cell membrane</location>
        <topology evidence="1">Multi-pass membrane protein</topology>
    </subcellularLocation>
</comment>